<proteinExistence type="predicted"/>
<evidence type="ECO:0000313" key="3">
    <source>
        <dbReference type="EMBL" id="CAK1582634.1"/>
    </source>
</evidence>
<dbReference type="InterPro" id="IPR006578">
    <property type="entry name" value="MADF-dom"/>
</dbReference>
<dbReference type="PROSITE" id="PS51029">
    <property type="entry name" value="MADF"/>
    <property type="match status" value="1"/>
</dbReference>
<dbReference type="Proteomes" id="UP001314205">
    <property type="component" value="Unassembled WGS sequence"/>
</dbReference>
<feature type="compositionally biased region" description="Polar residues" evidence="1">
    <location>
        <begin position="108"/>
        <end position="157"/>
    </location>
</feature>
<dbReference type="EMBL" id="CAVLGL010000046">
    <property type="protein sequence ID" value="CAK1582634.1"/>
    <property type="molecule type" value="Genomic_DNA"/>
</dbReference>
<dbReference type="PANTHER" id="PTHR12243:SF67">
    <property type="entry name" value="COREPRESSOR OF PANGOLIN, ISOFORM A-RELATED"/>
    <property type="match status" value="1"/>
</dbReference>
<dbReference type="InterPro" id="IPR039353">
    <property type="entry name" value="TF_Adf1"/>
</dbReference>
<dbReference type="AlphaFoldDB" id="A0AAV1KJZ2"/>
<dbReference type="SMART" id="SM00595">
    <property type="entry name" value="MADF"/>
    <property type="match status" value="1"/>
</dbReference>
<accession>A0AAV1KJZ2</accession>
<keyword evidence="4" id="KW-1185">Reference proteome</keyword>
<reference evidence="3 4" key="1">
    <citation type="submission" date="2023-11" db="EMBL/GenBank/DDBJ databases">
        <authorList>
            <person name="Hedman E."/>
            <person name="Englund M."/>
            <person name="Stromberg M."/>
            <person name="Nyberg Akerstrom W."/>
            <person name="Nylinder S."/>
            <person name="Jareborg N."/>
            <person name="Kallberg Y."/>
            <person name="Kronander E."/>
        </authorList>
    </citation>
    <scope>NUCLEOTIDE SEQUENCE [LARGE SCALE GENOMIC DNA]</scope>
</reference>
<organism evidence="3 4">
    <name type="scientific">Parnassius mnemosyne</name>
    <name type="common">clouded apollo</name>
    <dbReference type="NCBI Taxonomy" id="213953"/>
    <lineage>
        <taxon>Eukaryota</taxon>
        <taxon>Metazoa</taxon>
        <taxon>Ecdysozoa</taxon>
        <taxon>Arthropoda</taxon>
        <taxon>Hexapoda</taxon>
        <taxon>Insecta</taxon>
        <taxon>Pterygota</taxon>
        <taxon>Neoptera</taxon>
        <taxon>Endopterygota</taxon>
        <taxon>Lepidoptera</taxon>
        <taxon>Glossata</taxon>
        <taxon>Ditrysia</taxon>
        <taxon>Papilionoidea</taxon>
        <taxon>Papilionidae</taxon>
        <taxon>Parnassiinae</taxon>
        <taxon>Parnassini</taxon>
        <taxon>Parnassius</taxon>
        <taxon>Driopa</taxon>
    </lineage>
</organism>
<comment type="caution">
    <text evidence="3">The sequence shown here is derived from an EMBL/GenBank/DDBJ whole genome shotgun (WGS) entry which is preliminary data.</text>
</comment>
<gene>
    <name evidence="3" type="ORF">PARMNEM_LOCUS4134</name>
</gene>
<protein>
    <recommendedName>
        <fullName evidence="2">MADF domain-containing protein</fullName>
    </recommendedName>
</protein>
<feature type="region of interest" description="Disordered" evidence="1">
    <location>
        <begin position="101"/>
        <end position="167"/>
    </location>
</feature>
<name>A0AAV1KJZ2_9NEOP</name>
<evidence type="ECO:0000259" key="2">
    <source>
        <dbReference type="PROSITE" id="PS51029"/>
    </source>
</evidence>
<feature type="domain" description="MADF" evidence="2">
    <location>
        <begin position="5"/>
        <end position="95"/>
    </location>
</feature>
<dbReference type="Pfam" id="PF10545">
    <property type="entry name" value="MADF_DNA_bdg"/>
    <property type="match status" value="1"/>
</dbReference>
<sequence>MGTEKLIMLVRERSFLYDVKNNDYKNRRKVAEAWLEIGREMGTENGKQWATKWKSLRDNYKKFKKATEIGSGPAYKKYKRWPWAEHLRFLDDTIALKETDMNIKSENRNSTSQVSDSDNQTRPDTSSGVYSQDSVSDFKNLSRPGTSNSAYSRNTATNKRRTQKVDSDAEQQLLKYLQEKNLNEKKLDDIDQLFQSYATSLKKLPARMQSMLKLDIAKLFAKYEMQVQDNINITPVNSPSTNSST</sequence>
<evidence type="ECO:0000313" key="4">
    <source>
        <dbReference type="Proteomes" id="UP001314205"/>
    </source>
</evidence>
<dbReference type="PANTHER" id="PTHR12243">
    <property type="entry name" value="MADF DOMAIN TRANSCRIPTION FACTOR"/>
    <property type="match status" value="1"/>
</dbReference>
<evidence type="ECO:0000256" key="1">
    <source>
        <dbReference type="SAM" id="MobiDB-lite"/>
    </source>
</evidence>